<evidence type="ECO:0000256" key="4">
    <source>
        <dbReference type="ARBA" id="ARBA00022827"/>
    </source>
</evidence>
<evidence type="ECO:0000313" key="10">
    <source>
        <dbReference type="EMBL" id="KIX85067.1"/>
    </source>
</evidence>
<evidence type="ECO:0000256" key="6">
    <source>
        <dbReference type="ARBA" id="ARBA00039101"/>
    </source>
</evidence>
<keyword evidence="11" id="KW-1185">Reference proteome</keyword>
<accession>A0A0D2K472</accession>
<dbReference type="InterPro" id="IPR006181">
    <property type="entry name" value="D-amino_acid_oxidase_CS"/>
</dbReference>
<dbReference type="GO" id="GO:0019478">
    <property type="term" value="P:D-amino acid catabolic process"/>
    <property type="evidence" value="ECO:0007669"/>
    <property type="project" value="TreeGrafter"/>
</dbReference>
<dbReference type="PANTHER" id="PTHR11530">
    <property type="entry name" value="D-AMINO ACID OXIDASE"/>
    <property type="match status" value="1"/>
</dbReference>
<dbReference type="Pfam" id="PF01266">
    <property type="entry name" value="DAO"/>
    <property type="match status" value="1"/>
</dbReference>
<dbReference type="EMBL" id="ARQD01000003">
    <property type="protein sequence ID" value="KIX85067.1"/>
    <property type="molecule type" value="Genomic_DNA"/>
</dbReference>
<proteinExistence type="inferred from homology"/>
<evidence type="ECO:0000313" key="11">
    <source>
        <dbReference type="Proteomes" id="UP000032214"/>
    </source>
</evidence>
<keyword evidence="4" id="KW-0274">FAD</keyword>
<dbReference type="Gene3D" id="3.40.50.720">
    <property type="entry name" value="NAD(P)-binding Rossmann-like Domain"/>
    <property type="match status" value="2"/>
</dbReference>
<comment type="caution">
    <text evidence="10">The sequence shown here is derived from an EMBL/GenBank/DDBJ whole genome shotgun (WGS) entry which is preliminary data.</text>
</comment>
<dbReference type="Gene3D" id="3.30.9.10">
    <property type="entry name" value="D-Amino Acid Oxidase, subunit A, domain 2"/>
    <property type="match status" value="1"/>
</dbReference>
<evidence type="ECO:0000256" key="2">
    <source>
        <dbReference type="ARBA" id="ARBA00006730"/>
    </source>
</evidence>
<evidence type="ECO:0000256" key="5">
    <source>
        <dbReference type="ARBA" id="ARBA00023002"/>
    </source>
</evidence>
<dbReference type="GO" id="GO:0005737">
    <property type="term" value="C:cytoplasm"/>
    <property type="evidence" value="ECO:0007669"/>
    <property type="project" value="TreeGrafter"/>
</dbReference>
<dbReference type="GO" id="GO:0071949">
    <property type="term" value="F:FAD binding"/>
    <property type="evidence" value="ECO:0007669"/>
    <property type="project" value="InterPro"/>
</dbReference>
<dbReference type="STRING" id="1306947.J120_03960"/>
<dbReference type="PROSITE" id="PS00677">
    <property type="entry name" value="DAO"/>
    <property type="match status" value="1"/>
</dbReference>
<comment type="catalytic activity">
    <reaction evidence="8">
        <text>a D-alpha-amino acid + O2 + H2O = a 2-oxocarboxylate + H2O2 + NH4(+)</text>
        <dbReference type="Rhea" id="RHEA:21816"/>
        <dbReference type="ChEBI" id="CHEBI:15377"/>
        <dbReference type="ChEBI" id="CHEBI:15379"/>
        <dbReference type="ChEBI" id="CHEBI:16240"/>
        <dbReference type="ChEBI" id="CHEBI:28938"/>
        <dbReference type="ChEBI" id="CHEBI:35179"/>
        <dbReference type="ChEBI" id="CHEBI:59871"/>
        <dbReference type="EC" id="1.4.3.3"/>
    </reaction>
    <physiologicalReaction direction="left-to-right" evidence="8">
        <dbReference type="Rhea" id="RHEA:21817"/>
    </physiologicalReaction>
</comment>
<dbReference type="SUPFAM" id="SSF51971">
    <property type="entry name" value="Nucleotide-binding domain"/>
    <property type="match status" value="1"/>
</dbReference>
<dbReference type="eggNOG" id="COG0665">
    <property type="taxonomic scope" value="Bacteria"/>
</dbReference>
<dbReference type="GO" id="GO:0003884">
    <property type="term" value="F:D-amino-acid oxidase activity"/>
    <property type="evidence" value="ECO:0007669"/>
    <property type="project" value="UniProtKB-EC"/>
</dbReference>
<comment type="similarity">
    <text evidence="2">Belongs to the DAMOX/DASOX family.</text>
</comment>
<sequence>MLKFFIVLSFFLTNYCCACEHVILKIPNLDKEQIVAYSTGLRPYRKNGIRLEAETIDNKLIIHNYGHGGSGISLSWGSAQEAINIMKLHNNQGSNIAVLGAGVIGLTTAYILKSQGYSVTIYAREFVPQTTSNKAAGIWSADFGFSSMDETLYTRLKNVSYLKFQELATDNKSEIQGVFILPSYTEKDQFKIDDPLPDSHCVAWCNGVAKVCKKSSNIVFDFNIYMQDLFDQVRHKEVNFQYKNIESIKDLLQLPEDIIFNCSGLGSREIFNDAMLVPIKGHLVKFTAQPEIDFIVSKWHQKKDTFFSLIPWKTQLVLGGTMEKGVENLDIDEQKINDLIESAKKFFNIKS</sequence>
<dbReference type="Proteomes" id="UP000032214">
    <property type="component" value="Unassembled WGS sequence"/>
</dbReference>
<protein>
    <recommendedName>
        <fullName evidence="7">D-amino-acid oxidase</fullName>
        <ecNumber evidence="6">1.4.3.3</ecNumber>
    </recommendedName>
</protein>
<evidence type="ECO:0000256" key="3">
    <source>
        <dbReference type="ARBA" id="ARBA00022630"/>
    </source>
</evidence>
<dbReference type="AlphaFoldDB" id="A0A0D2K472"/>
<organism evidence="10 11">
    <name type="scientific">candidate division TM6 bacterium JCVI TM6SC1</name>
    <dbReference type="NCBI Taxonomy" id="1306947"/>
    <lineage>
        <taxon>Bacteria</taxon>
        <taxon>Candidatus Babelota</taxon>
        <taxon>Vermiphilus</taxon>
    </lineage>
</organism>
<reference evidence="10 11" key="1">
    <citation type="journal article" date="2013" name="Proc. Natl. Acad. Sci. U.S.A.">
        <title>Candidate phylum TM6 genome recovered from a hospital sink biofilm provides genomic insights into this uncultivated phylum.</title>
        <authorList>
            <person name="McLean J.S."/>
            <person name="Lombardo M.J."/>
            <person name="Badger J.H."/>
            <person name="Edlund A."/>
            <person name="Novotny M."/>
            <person name="Yee-Greenbaum J."/>
            <person name="Vyahhi N."/>
            <person name="Hall A.P."/>
            <person name="Yang Y."/>
            <person name="Dupont C.L."/>
            <person name="Ziegler M.G."/>
            <person name="Chitsaz H."/>
            <person name="Allen A.E."/>
            <person name="Yooseph S."/>
            <person name="Tesler G."/>
            <person name="Pevzner P.A."/>
            <person name="Friedman R.M."/>
            <person name="Nealson K.H."/>
            <person name="Venter J.C."/>
            <person name="Lasken R.S."/>
        </authorList>
    </citation>
    <scope>NUCLEOTIDE SEQUENCE [LARGE SCALE GENOMIC DNA]</scope>
    <source>
        <strain evidence="10 11">TM6SC1</strain>
    </source>
</reference>
<dbReference type="PANTHER" id="PTHR11530:SF11">
    <property type="entry name" value="D-ASPARTATE OXIDASE"/>
    <property type="match status" value="1"/>
</dbReference>
<keyword evidence="3" id="KW-0285">Flavoprotein</keyword>
<dbReference type="InterPro" id="IPR006076">
    <property type="entry name" value="FAD-dep_OxRdtase"/>
</dbReference>
<feature type="domain" description="FAD dependent oxidoreductase" evidence="9">
    <location>
        <begin position="96"/>
        <end position="347"/>
    </location>
</feature>
<comment type="cofactor">
    <cofactor evidence="1">
        <name>FAD</name>
        <dbReference type="ChEBI" id="CHEBI:57692"/>
    </cofactor>
</comment>
<evidence type="ECO:0000256" key="8">
    <source>
        <dbReference type="ARBA" id="ARBA00049547"/>
    </source>
</evidence>
<evidence type="ECO:0000256" key="1">
    <source>
        <dbReference type="ARBA" id="ARBA00001974"/>
    </source>
</evidence>
<evidence type="ECO:0000256" key="7">
    <source>
        <dbReference type="ARBA" id="ARBA00039751"/>
    </source>
</evidence>
<dbReference type="EC" id="1.4.3.3" evidence="6"/>
<evidence type="ECO:0000259" key="9">
    <source>
        <dbReference type="Pfam" id="PF01266"/>
    </source>
</evidence>
<name>A0A0D2K472_9BACT</name>
<keyword evidence="5" id="KW-0560">Oxidoreductase</keyword>
<gene>
    <name evidence="10" type="ORF">J120_03960</name>
</gene>
<dbReference type="InterPro" id="IPR023209">
    <property type="entry name" value="DAO"/>
</dbReference>